<name>A0A8A4TNE7_SULCO</name>
<dbReference type="AlphaFoldDB" id="A0A8A4TNE7"/>
<organism evidence="2 3">
    <name type="scientific">Sulfidibacter corallicola</name>
    <dbReference type="NCBI Taxonomy" id="2818388"/>
    <lineage>
        <taxon>Bacteria</taxon>
        <taxon>Pseudomonadati</taxon>
        <taxon>Acidobacteriota</taxon>
        <taxon>Holophagae</taxon>
        <taxon>Acanthopleuribacterales</taxon>
        <taxon>Acanthopleuribacteraceae</taxon>
        <taxon>Sulfidibacter</taxon>
    </lineage>
</organism>
<protein>
    <submittedName>
        <fullName evidence="2">Uncharacterized protein</fullName>
    </submittedName>
</protein>
<dbReference type="EMBL" id="CP071793">
    <property type="protein sequence ID" value="QTD50734.1"/>
    <property type="molecule type" value="Genomic_DNA"/>
</dbReference>
<feature type="region of interest" description="Disordered" evidence="1">
    <location>
        <begin position="280"/>
        <end position="301"/>
    </location>
</feature>
<keyword evidence="3" id="KW-1185">Reference proteome</keyword>
<gene>
    <name evidence="2" type="ORF">J3U87_34545</name>
</gene>
<evidence type="ECO:0000313" key="2">
    <source>
        <dbReference type="EMBL" id="QTD50734.1"/>
    </source>
</evidence>
<reference evidence="2" key="1">
    <citation type="submission" date="2021-03" db="EMBL/GenBank/DDBJ databases">
        <title>Acanthopleuribacteraceae sp. M133.</title>
        <authorList>
            <person name="Wang G."/>
        </authorList>
    </citation>
    <scope>NUCLEOTIDE SEQUENCE</scope>
    <source>
        <strain evidence="2">M133</strain>
    </source>
</reference>
<evidence type="ECO:0000256" key="1">
    <source>
        <dbReference type="SAM" id="MobiDB-lite"/>
    </source>
</evidence>
<accession>A0A8A4TNE7</accession>
<dbReference type="KEGG" id="scor:J3U87_34545"/>
<evidence type="ECO:0000313" key="3">
    <source>
        <dbReference type="Proteomes" id="UP000663929"/>
    </source>
</evidence>
<proteinExistence type="predicted"/>
<sequence length="301" mass="33930">MGGKEQAQALLAEKLATLPKEQQAYIKRLPETRQDILLIGLFGSALAGNVAPEKKPQYEAALDAMQALSQKEVEDFTQSFSDAENREKVEKATNMFLGREGFAVTGDEQENLVIAGKGKNEIAEIGRDSDGNPELRYTAFGFKVDLSESSDMIAYNMKSHERYAEDMTRLWLTPFTSESIHKWPSELAQFPEIHGGREIDYGDYHPKNSIALVRYLEAALDMKLLKENARQYREFDDDGQPIDQLYLLRALKQSGFLVTRGGKFDLDFSKMHFAIEYRKKEQANPGKVHPTGHAKGTSQSQ</sequence>
<dbReference type="Proteomes" id="UP000663929">
    <property type="component" value="Chromosome"/>
</dbReference>
<dbReference type="RefSeq" id="WP_237380676.1">
    <property type="nucleotide sequence ID" value="NZ_CP071793.1"/>
</dbReference>